<feature type="region of interest" description="Disordered" evidence="9">
    <location>
        <begin position="2345"/>
        <end position="2381"/>
    </location>
</feature>
<evidence type="ECO:0000256" key="1">
    <source>
        <dbReference type="ARBA" id="ARBA00004123"/>
    </source>
</evidence>
<feature type="region of interest" description="Disordered" evidence="9">
    <location>
        <begin position="3165"/>
        <end position="3198"/>
    </location>
</feature>
<feature type="region of interest" description="Disordered" evidence="9">
    <location>
        <begin position="1035"/>
        <end position="1219"/>
    </location>
</feature>
<dbReference type="PROSITE" id="PS51192">
    <property type="entry name" value="HELICASE_ATP_BIND_1"/>
    <property type="match status" value="1"/>
</dbReference>
<gene>
    <name evidence="12" type="ORF">JTE90_016836</name>
</gene>
<feature type="region of interest" description="Disordered" evidence="9">
    <location>
        <begin position="2218"/>
        <end position="2290"/>
    </location>
</feature>
<feature type="compositionally biased region" description="Low complexity" evidence="9">
    <location>
        <begin position="3331"/>
        <end position="3344"/>
    </location>
</feature>
<feature type="region of interest" description="Disordered" evidence="9">
    <location>
        <begin position="447"/>
        <end position="504"/>
    </location>
</feature>
<protein>
    <recommendedName>
        <fullName evidence="14">Helicase ARIP4</fullName>
    </recommendedName>
</protein>
<evidence type="ECO:0008006" key="14">
    <source>
        <dbReference type="Google" id="ProtNLM"/>
    </source>
</evidence>
<dbReference type="GO" id="GO:0005634">
    <property type="term" value="C:nucleus"/>
    <property type="evidence" value="ECO:0007669"/>
    <property type="project" value="UniProtKB-SubCell"/>
</dbReference>
<dbReference type="PANTHER" id="PTHR45797">
    <property type="entry name" value="RAD54-LIKE"/>
    <property type="match status" value="1"/>
</dbReference>
<keyword evidence="5" id="KW-0347">Helicase</keyword>
<dbReference type="InterPro" id="IPR000330">
    <property type="entry name" value="SNF2_N"/>
</dbReference>
<feature type="region of interest" description="Disordered" evidence="9">
    <location>
        <begin position="2852"/>
        <end position="2919"/>
    </location>
</feature>
<reference evidence="12 13" key="1">
    <citation type="journal article" date="2022" name="Nat. Ecol. Evol.">
        <title>A masculinizing supergene underlies an exaggerated male reproductive morph in a spider.</title>
        <authorList>
            <person name="Hendrickx F."/>
            <person name="De Corte Z."/>
            <person name="Sonet G."/>
            <person name="Van Belleghem S.M."/>
            <person name="Kostlbacher S."/>
            <person name="Vangestel C."/>
        </authorList>
    </citation>
    <scope>NUCLEOTIDE SEQUENCE [LARGE SCALE GENOMIC DNA]</scope>
    <source>
        <strain evidence="12">W744_W776</strain>
    </source>
</reference>
<feature type="compositionally biased region" description="Low complexity" evidence="9">
    <location>
        <begin position="450"/>
        <end position="459"/>
    </location>
</feature>
<dbReference type="CDD" id="cd18069">
    <property type="entry name" value="DEXHc_ARIP4"/>
    <property type="match status" value="1"/>
</dbReference>
<feature type="compositionally biased region" description="Polar residues" evidence="9">
    <location>
        <begin position="1744"/>
        <end position="1826"/>
    </location>
</feature>
<feature type="compositionally biased region" description="Polar residues" evidence="9">
    <location>
        <begin position="490"/>
        <end position="501"/>
    </location>
</feature>
<evidence type="ECO:0000256" key="2">
    <source>
        <dbReference type="ARBA" id="ARBA00007025"/>
    </source>
</evidence>
<feature type="region of interest" description="Disordered" evidence="9">
    <location>
        <begin position="979"/>
        <end position="1018"/>
    </location>
</feature>
<dbReference type="Proteomes" id="UP000827092">
    <property type="component" value="Unassembled WGS sequence"/>
</dbReference>
<keyword evidence="13" id="KW-1185">Reference proteome</keyword>
<feature type="compositionally biased region" description="Low complexity" evidence="9">
    <location>
        <begin position="1291"/>
        <end position="1304"/>
    </location>
</feature>
<feature type="region of interest" description="Disordered" evidence="9">
    <location>
        <begin position="1385"/>
        <end position="1489"/>
    </location>
</feature>
<feature type="compositionally biased region" description="Low complexity" evidence="9">
    <location>
        <begin position="1886"/>
        <end position="2055"/>
    </location>
</feature>
<evidence type="ECO:0000256" key="8">
    <source>
        <dbReference type="ARBA" id="ARBA00023242"/>
    </source>
</evidence>
<dbReference type="InterPro" id="IPR049730">
    <property type="entry name" value="SNF2/RAD54-like_C"/>
</dbReference>
<feature type="compositionally biased region" description="Polar residues" evidence="9">
    <location>
        <begin position="1464"/>
        <end position="1489"/>
    </location>
</feature>
<dbReference type="GO" id="GO:0016887">
    <property type="term" value="F:ATP hydrolysis activity"/>
    <property type="evidence" value="ECO:0007669"/>
    <property type="project" value="InterPro"/>
</dbReference>
<dbReference type="InterPro" id="IPR014001">
    <property type="entry name" value="Helicase_ATP-bd"/>
</dbReference>
<feature type="domain" description="Helicase C-terminal" evidence="11">
    <location>
        <begin position="2413"/>
        <end position="2586"/>
    </location>
</feature>
<feature type="compositionally biased region" description="Low complexity" evidence="9">
    <location>
        <begin position="3060"/>
        <end position="3074"/>
    </location>
</feature>
<feature type="compositionally biased region" description="Polar residues" evidence="9">
    <location>
        <begin position="1583"/>
        <end position="1602"/>
    </location>
</feature>
<feature type="compositionally biased region" description="Polar residues" evidence="9">
    <location>
        <begin position="2246"/>
        <end position="2290"/>
    </location>
</feature>
<feature type="compositionally biased region" description="Polar residues" evidence="9">
    <location>
        <begin position="2857"/>
        <end position="2869"/>
    </location>
</feature>
<name>A0AAV6VXH5_9ARAC</name>
<feature type="compositionally biased region" description="Polar residues" evidence="9">
    <location>
        <begin position="61"/>
        <end position="70"/>
    </location>
</feature>
<feature type="compositionally biased region" description="Polar residues" evidence="9">
    <location>
        <begin position="2218"/>
        <end position="2238"/>
    </location>
</feature>
<feature type="compositionally biased region" description="Polar residues" evidence="9">
    <location>
        <begin position="1691"/>
        <end position="1723"/>
    </location>
</feature>
<feature type="compositionally biased region" description="Polar residues" evidence="9">
    <location>
        <begin position="3422"/>
        <end position="3440"/>
    </location>
</feature>
<dbReference type="InterPro" id="IPR001650">
    <property type="entry name" value="Helicase_C-like"/>
</dbReference>
<evidence type="ECO:0000256" key="4">
    <source>
        <dbReference type="ARBA" id="ARBA00022801"/>
    </source>
</evidence>
<feature type="compositionally biased region" description="Polar residues" evidence="9">
    <location>
        <begin position="1006"/>
        <end position="1018"/>
    </location>
</feature>
<feature type="compositionally biased region" description="Polar residues" evidence="9">
    <location>
        <begin position="1640"/>
        <end position="1650"/>
    </location>
</feature>
<accession>A0AAV6VXH5</accession>
<feature type="compositionally biased region" description="Polar residues" evidence="9">
    <location>
        <begin position="3041"/>
        <end position="3050"/>
    </location>
</feature>
<dbReference type="InterPro" id="IPR027417">
    <property type="entry name" value="P-loop_NTPase"/>
</dbReference>
<comment type="subcellular location">
    <subcellularLocation>
        <location evidence="1">Nucleus</location>
    </subcellularLocation>
</comment>
<feature type="compositionally biased region" description="Low complexity" evidence="9">
    <location>
        <begin position="1239"/>
        <end position="1267"/>
    </location>
</feature>
<feature type="compositionally biased region" description="Low complexity" evidence="9">
    <location>
        <begin position="1163"/>
        <end position="1186"/>
    </location>
</feature>
<feature type="region of interest" description="Disordered" evidence="9">
    <location>
        <begin position="1231"/>
        <end position="1364"/>
    </location>
</feature>
<feature type="compositionally biased region" description="Low complexity" evidence="9">
    <location>
        <begin position="1673"/>
        <end position="1690"/>
    </location>
</feature>
<feature type="compositionally biased region" description="Low complexity" evidence="9">
    <location>
        <begin position="1558"/>
        <end position="1582"/>
    </location>
</feature>
<feature type="compositionally biased region" description="Acidic residues" evidence="9">
    <location>
        <begin position="476"/>
        <end position="487"/>
    </location>
</feature>
<evidence type="ECO:0000256" key="7">
    <source>
        <dbReference type="ARBA" id="ARBA00023125"/>
    </source>
</evidence>
<dbReference type="Gene3D" id="3.40.50.10810">
    <property type="entry name" value="Tandem AAA-ATPase domain"/>
    <property type="match status" value="1"/>
</dbReference>
<feature type="compositionally biased region" description="Polar residues" evidence="9">
    <location>
        <begin position="251"/>
        <end position="267"/>
    </location>
</feature>
<feature type="region of interest" description="Disordered" evidence="9">
    <location>
        <begin position="1852"/>
        <end position="2205"/>
    </location>
</feature>
<feature type="compositionally biased region" description="Polar residues" evidence="9">
    <location>
        <begin position="3300"/>
        <end position="3318"/>
    </location>
</feature>
<feature type="compositionally biased region" description="Low complexity" evidence="9">
    <location>
        <begin position="990"/>
        <end position="1005"/>
    </location>
</feature>
<evidence type="ECO:0000256" key="5">
    <source>
        <dbReference type="ARBA" id="ARBA00022806"/>
    </source>
</evidence>
<feature type="compositionally biased region" description="Polar residues" evidence="9">
    <location>
        <begin position="1663"/>
        <end position="1672"/>
    </location>
</feature>
<dbReference type="GO" id="GO:0005524">
    <property type="term" value="F:ATP binding"/>
    <property type="evidence" value="ECO:0007669"/>
    <property type="project" value="UniProtKB-KW"/>
</dbReference>
<dbReference type="Gene3D" id="1.20.120.850">
    <property type="entry name" value="SWI2/SNF2 ATPases, N-terminal domain"/>
    <property type="match status" value="1"/>
</dbReference>
<comment type="caution">
    <text evidence="12">The sequence shown here is derived from an EMBL/GenBank/DDBJ whole genome shotgun (WGS) entry which is preliminary data.</text>
</comment>
<dbReference type="PROSITE" id="PS51194">
    <property type="entry name" value="HELICASE_CTER"/>
    <property type="match status" value="1"/>
</dbReference>
<feature type="compositionally biased region" description="Polar residues" evidence="9">
    <location>
        <begin position="1305"/>
        <end position="1364"/>
    </location>
</feature>
<feature type="compositionally biased region" description="Basic residues" evidence="9">
    <location>
        <begin position="3264"/>
        <end position="3278"/>
    </location>
</feature>
<feature type="region of interest" description="Disordered" evidence="9">
    <location>
        <begin position="919"/>
        <end position="958"/>
    </location>
</feature>
<dbReference type="InterPro" id="IPR044573">
    <property type="entry name" value="ARIP4_DEXHc"/>
</dbReference>
<dbReference type="InterPro" id="IPR044574">
    <property type="entry name" value="ARIP4-like"/>
</dbReference>
<evidence type="ECO:0000313" key="12">
    <source>
        <dbReference type="EMBL" id="KAG8201360.1"/>
    </source>
</evidence>
<feature type="compositionally biased region" description="Low complexity" evidence="9">
    <location>
        <begin position="2888"/>
        <end position="2905"/>
    </location>
</feature>
<feature type="compositionally biased region" description="Polar residues" evidence="9">
    <location>
        <begin position="2172"/>
        <end position="2205"/>
    </location>
</feature>
<dbReference type="Gene3D" id="3.40.50.300">
    <property type="entry name" value="P-loop containing nucleotide triphosphate hydrolases"/>
    <property type="match status" value="2"/>
</dbReference>
<evidence type="ECO:0000256" key="3">
    <source>
        <dbReference type="ARBA" id="ARBA00022741"/>
    </source>
</evidence>
<feature type="compositionally biased region" description="Polar residues" evidence="9">
    <location>
        <begin position="3235"/>
        <end position="3263"/>
    </location>
</feature>
<feature type="compositionally biased region" description="Basic and acidic residues" evidence="9">
    <location>
        <begin position="45"/>
        <end position="55"/>
    </location>
</feature>
<feature type="compositionally biased region" description="Polar residues" evidence="9">
    <location>
        <begin position="1198"/>
        <end position="1219"/>
    </location>
</feature>
<dbReference type="CDD" id="cd18793">
    <property type="entry name" value="SF2_C_SNF"/>
    <property type="match status" value="1"/>
</dbReference>
<feature type="region of interest" description="Disordered" evidence="9">
    <location>
        <begin position="3041"/>
        <end position="3077"/>
    </location>
</feature>
<evidence type="ECO:0000256" key="6">
    <source>
        <dbReference type="ARBA" id="ARBA00022840"/>
    </source>
</evidence>
<evidence type="ECO:0000313" key="13">
    <source>
        <dbReference type="Proteomes" id="UP000827092"/>
    </source>
</evidence>
<feature type="compositionally biased region" description="Polar residues" evidence="9">
    <location>
        <begin position="1385"/>
        <end position="1447"/>
    </location>
</feature>
<feature type="region of interest" description="Disordered" evidence="9">
    <location>
        <begin position="247"/>
        <end position="323"/>
    </location>
</feature>
<feature type="compositionally biased region" description="Low complexity" evidence="9">
    <location>
        <begin position="3354"/>
        <end position="3364"/>
    </location>
</feature>
<sequence>MEVFPPDDPPPDEVGGVSTNPQLDPDWDESFASLEIALKAVCESKGNHSEAESRSVESAVTNTALLNESTTEAKRKWNDDSFEDEDSSQHKLKRMNNMLLGSGEVTIQLVGSTNENCDKIPISNVLSIMKSKPETKMEEMTFDIPSSTSVKKEIEFIKLNPNEATLEFKTEKVDCKTELPIMKDSNLTEDKSFMSEDKCFKSEIIHSRDIKSDSGFTDDLSMESKADFFSPSNTVLGYDLKNSDEKPCFKSENSQEPILSKDTSQVPENAALLDPAIKVEEKPLPDEEMMNLEESTDKKKEKKEESDKTKKEDSDKSSKKDDKLLKKKKFERCNIRDIKLDDELDAVTLSAQKEEQERIQRLQEAQMRALQERLQQIEVEKEALSQLFSQPPEDAPNLFDSSISEAETNDDCKETVVKSESDVVLVESSDEDKKAKLQNLIPSPIEENVIDISSSSSGSESEDSDKKDDDVMVLSDEGEIAPEESGPEDPNNSGAHTNDCFNQPDEEGRVLVNVGHPPEDPDIFLAPQISKVIKPHQIGGIRFLYDNVVENLERYKSSSGFGCILAHSMGLGKTVQVVSFADVFLRHTPATLVLCIVPINTIQNWKAEFDMWVPPSNCVEEAQVLSGEIRPRDYSIFTLNENFKTMATRAGLIAEWRKEGGVLLMGYEMYRMLALRKMPKIPLKKSKRMKKQEMAVEPETNEQIKKYMDEMYEHIVIPGPDLVICDEGHRIKNSLASTSMALKSIKTRRRVVLTGYPLQNNLLEYWCMVDFVRPNYLGSRAEFCNMFERPISNGQCIDSTPRDRQLMRFRSHVLHSLLVGFVQRRGHSVLRAVLPKKEEHVLLIRMTPIQRQLYKCFVKDLLYVQQATNPLKLFAVCCKIWNHPDILYKLLQEKKAQEDIDLDIDIAIASGSGISTACGKKRGGQGKGKLIQRPLRALPRNLKPQSGTSEAIKNEELESTNDEINFNASDICKEEFNAPKRVGMPVQKDYSQQSSQPYPNQYSPNGSLNPQFGQQNYQMPAGQQFNSSTHFQSNMNQTQFSSQPSPQSVSQQQYPQSPMMQQQYGQPQNQYSQGNSQNYSQGNSPFGSQTNLNEAIPPQSNISFQGKSPQPYSSQNNAHQYSPQPDVQKQYQQNIPQTQFSQQSSNNPETHFSPPSNKFNAQSSSSYPTSPASHPSYNSQSSAYSQQLFPSASKRYSEQQFNAQSTDNGPGPQFASQPQYGQINNSLTHVSEQTPSHNFSPQSTFQKSSSQSQFSHSQSSHQFSQQSVPLASSQLTSQGSFSQVTPPENFPLQTSPQQPIPTQTYAQSSSNKQAYNQTFFKQSSEFSQPSSHQQFQKQNVQSFSQNKTTQPSYNSGNQSFSEPTIYPEQTSTLHQNFPQQNVSQDFMSPEQQYSEKSSQLFSQNADEQNFSSSQSFTPQSHLPTKFDNQGPGSFSQQNTTSAGTMQFPQSSQASAQKPAAQSPLQEGTQHQSFVQSETSSESQFSLQTGSSLPFSHLNAQSLSQQSNQFSSYNTQQVASGAQQCNQSATNQSHFNQTATKSGQNYNQTTSQQFPQSENQSVQQYSGQSQSSQYTQQGNQSSQCPLPTNSQLFAQQPNSQQFPQPAKSPFGQGTQTQVFQQQSKNSQASQNAQSQIYSQQLSKNSSTAQNMSQINQQAPYSQLQVSQQFSAEPSQTQCQQQDQNSQQYPQSAASSVQSGQHFSGANAQHRFSQQAAHLSNELSEQPSQPQCQQQDQNSQQYPQSAASSVQSGQHFSGVNTQQRFSQQAAHLSNEFSQQSPSTFNPSQTQPDQFNQPSLQPSQQYNHTVGQSSQFNQDGNQSQPFTQQSNSTNAIYNQQMNTAYKQQGQTSLQFNHQPPQQYNQNNQSNQQYNQMSGQSTQYSTKPIQTPQPYSQQSSQQYSQQSQSQPTQQYNKQPSQSSQQFSQPIASPQQYAQQPVPSPQQFSQPAKSPQQFSQPAPSPQQFSQPVPSPQQFSQPAPSPQQFSQSAPSPQQFSQSAPSPQQFSQPAPSPQQFSQPAPSPQQFSQPVPSPQQFSQPVPSPQQFSQPAQSPKQFSQLSPSHQQFTQPGQPLQYSQPGHPPQQFSQPGQSSQFSQTGQSSPQFSQPGQSPQQFSQPGHHSQQFSQTVSSSQFPHQTTPSSQQFTQQPSNNTQEFGQSSQQFPPPSTQQQFKQQTVNPGQSPPYSMSQQFSNAFPQSTNQDSSQGSFQSEYQLQPNMSILSQQGLSPQSGNPQTAKQTSRGAKTKQGRSKNTCQSLLPQNATQNSQALNAQQSPSSFPGQGFQNGSTTSNISQHPLGQQVIKPLQGSGANFQTLNSHQDNFALQPVKQDASGMFTSKCSKAVLQGKQQINNPDTSSGLSQNPNKPDSIQVEGDQQSNNSEATAVPFRDRMDSSINYEWAIPIMKEYTLGVLENSHKIMVLFVIIAETLHMGDKLLVFSQSLSTLDLLEHFLSKIKLPSKPGEPEPMPNETWCRNKNYFRLDGSTSAQEREKLINEFNRNDNVSLFLLSTRAGCLGINLVGANRIVVMDASWNPCHDAQAVCRIYRYGQKKQCHIYRLVTDNSLEKRIYDRQVNKQGMSDRVVDELNPESNFTWKDVTTLIQDDEDDGPIQELSKFASSYSDKVLKYLVQEMSPSLSKEPFQHESLLLDRKDLKLTKQEKRLAKQSYEMAKRANMINIRTTYTYLPAGSTAGGQIVINNKQCQWVGGTTIRVLPNQSTSGGNVRPGTTATPITASPGLMSSLFKQGVMVQKLTMPSNVSIPVLTPGAPPVVIPAGQDVLVLRTPKGVYLRLPDGRIIAVQLPPSLLAKTQFRPNVVTHFRPAAPKGANSPSTVINTPRGQSIGIIKQTLQCGGTVRYLGPRNTTSNTNQTSARGSAPEVIDLSDDDEPVRKSALASNASTNSSESDSGSIDQEKFDSNLPTTMIPGKQITIRKINPNSPQSLMASSLKEKCEIPQVLSKNKQITIMPINPSNQQSRQKFAPQLAQPVRVQQMLLHPQQGKKKLFQKSTSKIQMTPVIPGKIVRPQITITQPLSIHSNAHSLKQNQANLQMQQKSSDFRENANVSNQNSPSKPNEESSNIASDKDLSSNVIPSLQAPNVSQILQNSKGISISLSEPPKSTAVTLPDSMSSITSKMNPNLQISPVEQSNASDLVPPKNIFYPNTSMQAISSTSSLQNQMTHSAQSSNSISPQLSNKTESPVQQQDVYGLKPQSQNSFNVSQTNMHQMQSKPPGEQPPVPYTLQTSLSQNPQLTITPHQPQASTHDQQIGSRKKKSSNKSNSKKPSKSDNSLLAQNHPLQSPGPIPTLQSQVQEPTTQFRHSQLPNHHLPENHFPNFSHMSGSEFSPFSSFPTHKPVSQIQHPQPLHPLQHSQEHALPPHLQHLSHLYPSHLTGNPNLADWPQPPVSSFHPFSQSSSFYSSGQDQFSFNPFSLPNSNQSASNMNSGSEGDKSSSHLNSSNL</sequence>
<feature type="compositionally biased region" description="Polar residues" evidence="9">
    <location>
        <begin position="2345"/>
        <end position="2378"/>
    </location>
</feature>
<keyword evidence="7" id="KW-0238">DNA-binding</keyword>
<dbReference type="Pfam" id="PF00176">
    <property type="entry name" value="SNF2-rel_dom"/>
    <property type="match status" value="1"/>
</dbReference>
<dbReference type="SMART" id="SM00490">
    <property type="entry name" value="HELICc"/>
    <property type="match status" value="1"/>
</dbReference>
<feature type="compositionally biased region" description="Low complexity" evidence="9">
    <location>
        <begin position="1724"/>
        <end position="1743"/>
    </location>
</feature>
<feature type="region of interest" description="Disordered" evidence="9">
    <location>
        <begin position="3106"/>
        <end position="3133"/>
    </location>
</feature>
<dbReference type="InterPro" id="IPR038718">
    <property type="entry name" value="SNF2-like_sf"/>
</dbReference>
<keyword evidence="4" id="KW-0378">Hydrolase</keyword>
<dbReference type="Pfam" id="PF00271">
    <property type="entry name" value="Helicase_C"/>
    <property type="match status" value="1"/>
</dbReference>
<feature type="compositionally biased region" description="Polar residues" evidence="9">
    <location>
        <begin position="1523"/>
        <end position="1557"/>
    </location>
</feature>
<comment type="similarity">
    <text evidence="2">Belongs to the SNF2/RAD54 helicase family.</text>
</comment>
<keyword evidence="8" id="KW-0539">Nucleus</keyword>
<feature type="region of interest" description="Disordered" evidence="9">
    <location>
        <begin position="43"/>
        <end position="87"/>
    </location>
</feature>
<feature type="compositionally biased region" description="Low complexity" evidence="9">
    <location>
        <begin position="1609"/>
        <end position="1639"/>
    </location>
</feature>
<keyword evidence="3" id="KW-0547">Nucleotide-binding</keyword>
<feature type="region of interest" description="Disordered" evidence="9">
    <location>
        <begin position="1523"/>
        <end position="1650"/>
    </location>
</feature>
<dbReference type="SUPFAM" id="SSF52540">
    <property type="entry name" value="P-loop containing nucleoside triphosphate hydrolases"/>
    <property type="match status" value="2"/>
</dbReference>
<feature type="compositionally biased region" description="Low complexity" evidence="9">
    <location>
        <begin position="1448"/>
        <end position="1463"/>
    </location>
</feature>
<evidence type="ECO:0000259" key="10">
    <source>
        <dbReference type="PROSITE" id="PS51192"/>
    </source>
</evidence>
<feature type="domain" description="Helicase ATP-binding" evidence="10">
    <location>
        <begin position="554"/>
        <end position="775"/>
    </location>
</feature>
<feature type="region of interest" description="Disordered" evidence="9">
    <location>
        <begin position="3215"/>
        <end position="3365"/>
    </location>
</feature>
<feature type="region of interest" description="Disordered" evidence="9">
    <location>
        <begin position="1"/>
        <end position="27"/>
    </location>
</feature>
<proteinExistence type="inferred from homology"/>
<dbReference type="GO" id="GO:0004386">
    <property type="term" value="F:helicase activity"/>
    <property type="evidence" value="ECO:0007669"/>
    <property type="project" value="UniProtKB-KW"/>
</dbReference>
<dbReference type="PANTHER" id="PTHR45797:SF1">
    <property type="entry name" value="HELICASE ARIP4"/>
    <property type="match status" value="1"/>
</dbReference>
<evidence type="ECO:0000259" key="11">
    <source>
        <dbReference type="PROSITE" id="PS51194"/>
    </source>
</evidence>
<feature type="compositionally biased region" description="Low complexity" evidence="9">
    <location>
        <begin position="1852"/>
        <end position="1872"/>
    </location>
</feature>
<feature type="compositionally biased region" description="Polar residues" evidence="9">
    <location>
        <begin position="1086"/>
        <end position="1162"/>
    </location>
</feature>
<dbReference type="GO" id="GO:0003677">
    <property type="term" value="F:DNA binding"/>
    <property type="evidence" value="ECO:0007669"/>
    <property type="project" value="UniProtKB-KW"/>
</dbReference>
<feature type="compositionally biased region" description="Polar residues" evidence="9">
    <location>
        <begin position="3115"/>
        <end position="3133"/>
    </location>
</feature>
<feature type="region of interest" description="Disordered" evidence="9">
    <location>
        <begin position="3422"/>
        <end position="3454"/>
    </location>
</feature>
<keyword evidence="6" id="KW-0067">ATP-binding</keyword>
<feature type="region of interest" description="Disordered" evidence="9">
    <location>
        <begin position="1663"/>
        <end position="1826"/>
    </location>
</feature>
<feature type="compositionally biased region" description="Polar residues" evidence="9">
    <location>
        <begin position="1268"/>
        <end position="1286"/>
    </location>
</feature>
<feature type="region of interest" description="Disordered" evidence="9">
    <location>
        <begin position="385"/>
        <end position="418"/>
    </location>
</feature>
<organism evidence="12 13">
    <name type="scientific">Oedothorax gibbosus</name>
    <dbReference type="NCBI Taxonomy" id="931172"/>
    <lineage>
        <taxon>Eukaryota</taxon>
        <taxon>Metazoa</taxon>
        <taxon>Ecdysozoa</taxon>
        <taxon>Arthropoda</taxon>
        <taxon>Chelicerata</taxon>
        <taxon>Arachnida</taxon>
        <taxon>Araneae</taxon>
        <taxon>Araneomorphae</taxon>
        <taxon>Entelegynae</taxon>
        <taxon>Araneoidea</taxon>
        <taxon>Linyphiidae</taxon>
        <taxon>Erigoninae</taxon>
        <taxon>Oedothorax</taxon>
    </lineage>
</organism>
<feature type="compositionally biased region" description="Polar residues" evidence="9">
    <location>
        <begin position="2056"/>
        <end position="2072"/>
    </location>
</feature>
<dbReference type="SMART" id="SM00487">
    <property type="entry name" value="DEXDc"/>
    <property type="match status" value="1"/>
</dbReference>
<feature type="compositionally biased region" description="Basic and acidic residues" evidence="9">
    <location>
        <begin position="295"/>
        <end position="323"/>
    </location>
</feature>
<feature type="compositionally biased region" description="Low complexity" evidence="9">
    <location>
        <begin position="1041"/>
        <end position="1085"/>
    </location>
</feature>
<dbReference type="EMBL" id="JAFNEN010000006">
    <property type="protein sequence ID" value="KAG8201360.1"/>
    <property type="molecule type" value="Genomic_DNA"/>
</dbReference>
<evidence type="ECO:0000256" key="9">
    <source>
        <dbReference type="SAM" id="MobiDB-lite"/>
    </source>
</evidence>
<feature type="compositionally biased region" description="Polar residues" evidence="9">
    <location>
        <begin position="1873"/>
        <end position="1885"/>
    </location>
</feature>
<feature type="compositionally biased region" description="Low complexity" evidence="9">
    <location>
        <begin position="2073"/>
        <end position="2171"/>
    </location>
</feature>